<evidence type="ECO:0000313" key="2">
    <source>
        <dbReference type="EnsemblPlants" id="PGSC0003DMT400094185"/>
    </source>
</evidence>
<sequence>MDHAPQQAAQTGITHTISTHNTYSDLDMQDKPITGKAGEDTNNKPVEQEDQAKHESGKDSPSTNHHNKKHTEKNQEIVSPNSKNTCIDLSLPSPHDPNTIRVETDVNVVEVSGRMDRGMKEKPINLQDGVTKGRALTHVLHEGEYSNHPRDYRAPATPQNRKNQAQNQHADD</sequence>
<accession>M1DTL3</accession>
<reference evidence="2" key="2">
    <citation type="submission" date="2015-06" db="UniProtKB">
        <authorList>
            <consortium name="EnsemblPlants"/>
        </authorList>
    </citation>
    <scope>IDENTIFICATION</scope>
    <source>
        <strain evidence="2">DM1-3 516 R44</strain>
    </source>
</reference>
<dbReference type="EnsemblPlants" id="PGSC0003DMT400094185">
    <property type="protein sequence ID" value="PGSC0003DMT400094185"/>
    <property type="gene ID" value="PGSC0003DMG400043756"/>
</dbReference>
<dbReference type="InParanoid" id="M1DTL3"/>
<dbReference type="HOGENOM" id="CLU_1557932_0_0_1"/>
<evidence type="ECO:0000313" key="3">
    <source>
        <dbReference type="Proteomes" id="UP000011115"/>
    </source>
</evidence>
<feature type="region of interest" description="Disordered" evidence="1">
    <location>
        <begin position="1"/>
        <end position="104"/>
    </location>
</feature>
<protein>
    <submittedName>
        <fullName evidence="2">Uncharacterized protein</fullName>
    </submittedName>
</protein>
<feature type="compositionally biased region" description="Basic and acidic residues" evidence="1">
    <location>
        <begin position="37"/>
        <end position="58"/>
    </location>
</feature>
<proteinExistence type="predicted"/>
<dbReference type="Gramene" id="PGSC0003DMT400094185">
    <property type="protein sequence ID" value="PGSC0003DMT400094185"/>
    <property type="gene ID" value="PGSC0003DMG400043756"/>
</dbReference>
<feature type="compositionally biased region" description="Basic and acidic residues" evidence="1">
    <location>
        <begin position="141"/>
        <end position="153"/>
    </location>
</feature>
<dbReference type="AlphaFoldDB" id="M1DTL3"/>
<dbReference type="PaxDb" id="4113-PGSC0003DMT400094185"/>
<name>M1DTL3_SOLTU</name>
<feature type="region of interest" description="Disordered" evidence="1">
    <location>
        <begin position="141"/>
        <end position="172"/>
    </location>
</feature>
<feature type="compositionally biased region" description="Polar residues" evidence="1">
    <location>
        <begin position="7"/>
        <end position="24"/>
    </location>
</feature>
<reference evidence="3" key="1">
    <citation type="journal article" date="2011" name="Nature">
        <title>Genome sequence and analysis of the tuber crop potato.</title>
        <authorList>
            <consortium name="The Potato Genome Sequencing Consortium"/>
        </authorList>
    </citation>
    <scope>NUCLEOTIDE SEQUENCE [LARGE SCALE GENOMIC DNA]</scope>
    <source>
        <strain evidence="3">cv. DM1-3 516 R44</strain>
    </source>
</reference>
<keyword evidence="3" id="KW-1185">Reference proteome</keyword>
<feature type="compositionally biased region" description="Polar residues" evidence="1">
    <location>
        <begin position="76"/>
        <end position="87"/>
    </location>
</feature>
<evidence type="ECO:0000256" key="1">
    <source>
        <dbReference type="SAM" id="MobiDB-lite"/>
    </source>
</evidence>
<dbReference type="Proteomes" id="UP000011115">
    <property type="component" value="Unassembled WGS sequence"/>
</dbReference>
<organism evidence="2 3">
    <name type="scientific">Solanum tuberosum</name>
    <name type="common">Potato</name>
    <dbReference type="NCBI Taxonomy" id="4113"/>
    <lineage>
        <taxon>Eukaryota</taxon>
        <taxon>Viridiplantae</taxon>
        <taxon>Streptophyta</taxon>
        <taxon>Embryophyta</taxon>
        <taxon>Tracheophyta</taxon>
        <taxon>Spermatophyta</taxon>
        <taxon>Magnoliopsida</taxon>
        <taxon>eudicotyledons</taxon>
        <taxon>Gunneridae</taxon>
        <taxon>Pentapetalae</taxon>
        <taxon>asterids</taxon>
        <taxon>lamiids</taxon>
        <taxon>Solanales</taxon>
        <taxon>Solanaceae</taxon>
        <taxon>Solanoideae</taxon>
        <taxon>Solaneae</taxon>
        <taxon>Solanum</taxon>
    </lineage>
</organism>
<feature type="compositionally biased region" description="Polar residues" evidence="1">
    <location>
        <begin position="157"/>
        <end position="172"/>
    </location>
</feature>